<dbReference type="OrthoDB" id="7305179at2"/>
<dbReference type="STRING" id="89524.SAMN05444370_102113"/>
<proteinExistence type="predicted"/>
<evidence type="ECO:0000259" key="1">
    <source>
        <dbReference type="Pfam" id="PF04965"/>
    </source>
</evidence>
<dbReference type="EMBL" id="FNQM01000002">
    <property type="protein sequence ID" value="SDZ90222.1"/>
    <property type="molecule type" value="Genomic_DNA"/>
</dbReference>
<organism evidence="2 3">
    <name type="scientific">Rubrimonas cliftonensis</name>
    <dbReference type="NCBI Taxonomy" id="89524"/>
    <lineage>
        <taxon>Bacteria</taxon>
        <taxon>Pseudomonadati</taxon>
        <taxon>Pseudomonadota</taxon>
        <taxon>Alphaproteobacteria</taxon>
        <taxon>Rhodobacterales</taxon>
        <taxon>Paracoccaceae</taxon>
        <taxon>Rubrimonas</taxon>
    </lineage>
</organism>
<sequence>MRSATVGPRVIEGARAPFFEKLLGAAQDAAPGALYDAEGLAGAVSASLRALLATRAGPDAARRGPAERLVVDYGVPSLEQFAPSRPDDRARLADAMRDAILAFEPRLERPEVSVVPDPAVAGRLEARVTGWLRLSRTLEAFTFSGQLDFPA</sequence>
<gene>
    <name evidence="2" type="ORF">SAMN05444370_102113</name>
</gene>
<dbReference type="RefSeq" id="WP_093248391.1">
    <property type="nucleotide sequence ID" value="NZ_FNQM01000002.1"/>
</dbReference>
<dbReference type="Pfam" id="PF04965">
    <property type="entry name" value="GPW_gp25"/>
    <property type="match status" value="1"/>
</dbReference>
<dbReference type="NCBIfam" id="TIGR03357">
    <property type="entry name" value="VI_zyme"/>
    <property type="match status" value="1"/>
</dbReference>
<dbReference type="SUPFAM" id="SSF160719">
    <property type="entry name" value="gpW/gp25-like"/>
    <property type="match status" value="1"/>
</dbReference>
<name>A0A1H3WV41_9RHOB</name>
<accession>A0A1H3WV41</accession>
<dbReference type="InterPro" id="IPR053176">
    <property type="entry name" value="T6SS_TssE1-like"/>
</dbReference>
<dbReference type="InterPro" id="IPR017737">
    <property type="entry name" value="TssE1-like"/>
</dbReference>
<dbReference type="PANTHER" id="PTHR38595:SF1">
    <property type="entry name" value="TYPE VI SECRETION SYSTEM COMPONENT TSSE1"/>
    <property type="match status" value="1"/>
</dbReference>
<dbReference type="AlphaFoldDB" id="A0A1H3WV41"/>
<dbReference type="Proteomes" id="UP000198703">
    <property type="component" value="Unassembled WGS sequence"/>
</dbReference>
<evidence type="ECO:0000313" key="2">
    <source>
        <dbReference type="EMBL" id="SDZ90222.1"/>
    </source>
</evidence>
<protein>
    <submittedName>
        <fullName evidence="2">Type VI secretion system protein ImpF</fullName>
    </submittedName>
</protein>
<feature type="domain" description="IraD/Gp25-like" evidence="1">
    <location>
        <begin position="41"/>
        <end position="134"/>
    </location>
</feature>
<dbReference type="InterPro" id="IPR007048">
    <property type="entry name" value="IraD/Gp25-like"/>
</dbReference>
<reference evidence="2 3" key="1">
    <citation type="submission" date="2016-10" db="EMBL/GenBank/DDBJ databases">
        <authorList>
            <person name="de Groot N.N."/>
        </authorList>
    </citation>
    <scope>NUCLEOTIDE SEQUENCE [LARGE SCALE GENOMIC DNA]</scope>
    <source>
        <strain evidence="2 3">DSM 15345</strain>
    </source>
</reference>
<evidence type="ECO:0000313" key="3">
    <source>
        <dbReference type="Proteomes" id="UP000198703"/>
    </source>
</evidence>
<dbReference type="PANTHER" id="PTHR38595">
    <property type="entry name" value="CYTOPLASMIC PROTEIN-RELATED"/>
    <property type="match status" value="1"/>
</dbReference>
<dbReference type="Gene3D" id="3.10.450.40">
    <property type="match status" value="1"/>
</dbReference>
<keyword evidence="3" id="KW-1185">Reference proteome</keyword>